<keyword evidence="1" id="KW-0805">Transcription regulation</keyword>
<evidence type="ECO:0000256" key="2">
    <source>
        <dbReference type="ARBA" id="ARBA00023163"/>
    </source>
</evidence>
<sequence length="621" mass="68031">MKGEVADDLLNLSLSIGQTKKRKRTDHHSYSPNKNLTIAAVLHARKRMLHPTTPIFLDRNIDGLHLIRLLLLSASAADLHDFSTAVESLLHLYPQLSLSGDPIQRVAAYFSDAILATLLAPSSPLYCSLSPSPTPHEEFSAFTSLYLASPYLQFAHFTANQAIIDTFEAEEHWNGGSLHVIDFDVSYGFQWPSLIQSLADKAKKDKPFKLRITGFGRSEAELKETEERLSGFSKGCRNLYFEFEGKNSEINRLNDLNLWENSTVVVNSVFNLHMLKSSTLQLIQSLNPSLLILVEKEGGRTETTSKSFLSRFMESLQYFAAMFDSLDDCLPAGSKERLRIEKNYLGREIRNAVDMKQEEDEKEILMKYGTFATWKEAMERSGFEGVVMSSRSVSQAKLLLKIKSHCSPMEEHGGGAGFRISERDDGRAISLGWQDSPDKLGYVQHVQMEVFPPFCDLCKAIGHIRGECRSLPPAPIPVSSAKLINPVRNETVNVDNVVSEVNVGLVTLNPLGQSLSLTGNGIEGAGPVGLSACSNVDVSHVIPMVPLASSSPELSTAAPPAAAVCSTISPVVDGAVDGAVSPNVALALVPMNDINCCVNLRYSPIYADDAEFSVDNSAFFS</sequence>
<dbReference type="InterPro" id="IPR005202">
    <property type="entry name" value="TF_GRAS"/>
</dbReference>
<comment type="caution">
    <text evidence="4">The sequence shown here is derived from an EMBL/GenBank/DDBJ whole genome shotgun (WGS) entry which is preliminary data.</text>
</comment>
<accession>A0ABD0UYA8</accession>
<comment type="similarity">
    <text evidence="3">Belongs to the GRAS family.</text>
</comment>
<evidence type="ECO:0000256" key="3">
    <source>
        <dbReference type="PROSITE-ProRule" id="PRU01191"/>
    </source>
</evidence>
<feature type="region of interest" description="SAW" evidence="3">
    <location>
        <begin position="354"/>
        <end position="434"/>
    </location>
</feature>
<dbReference type="Proteomes" id="UP001552299">
    <property type="component" value="Unassembled WGS sequence"/>
</dbReference>
<reference evidence="4 5" key="1">
    <citation type="journal article" date="2024" name="Plant Biotechnol. J.">
        <title>Dendrobium thyrsiflorum genome and its molecular insights into genes involved in important horticultural traits.</title>
        <authorList>
            <person name="Chen B."/>
            <person name="Wang J.Y."/>
            <person name="Zheng P.J."/>
            <person name="Li K.L."/>
            <person name="Liang Y.M."/>
            <person name="Chen X.F."/>
            <person name="Zhang C."/>
            <person name="Zhao X."/>
            <person name="He X."/>
            <person name="Zhang G.Q."/>
            <person name="Liu Z.J."/>
            <person name="Xu Q."/>
        </authorList>
    </citation>
    <scope>NUCLEOTIDE SEQUENCE [LARGE SCALE GENOMIC DNA]</scope>
    <source>
        <strain evidence="4">GZMU011</strain>
    </source>
</reference>
<name>A0ABD0UYA8_DENTH</name>
<dbReference type="Pfam" id="PF03514">
    <property type="entry name" value="GRAS"/>
    <property type="match status" value="1"/>
</dbReference>
<gene>
    <name evidence="4" type="ORF">M5K25_012733</name>
</gene>
<dbReference type="PROSITE" id="PS50985">
    <property type="entry name" value="GRAS"/>
    <property type="match status" value="1"/>
</dbReference>
<evidence type="ECO:0000256" key="1">
    <source>
        <dbReference type="ARBA" id="ARBA00023015"/>
    </source>
</evidence>
<evidence type="ECO:0000313" key="5">
    <source>
        <dbReference type="Proteomes" id="UP001552299"/>
    </source>
</evidence>
<feature type="short sequence motif" description="VHIID" evidence="3">
    <location>
        <begin position="178"/>
        <end position="182"/>
    </location>
</feature>
<dbReference type="EMBL" id="JANQDX010000010">
    <property type="protein sequence ID" value="KAL0917655.1"/>
    <property type="molecule type" value="Genomic_DNA"/>
</dbReference>
<comment type="caution">
    <text evidence="3">Lacks conserved residue(s) required for the propagation of feature annotation.</text>
</comment>
<dbReference type="PANTHER" id="PTHR31636">
    <property type="entry name" value="OSJNBA0084A10.13 PROTEIN-RELATED"/>
    <property type="match status" value="1"/>
</dbReference>
<protein>
    <submittedName>
        <fullName evidence="4">Uncharacterized protein</fullName>
    </submittedName>
</protein>
<organism evidence="4 5">
    <name type="scientific">Dendrobium thyrsiflorum</name>
    <name type="common">Pinecone-like raceme dendrobium</name>
    <name type="synonym">Orchid</name>
    <dbReference type="NCBI Taxonomy" id="117978"/>
    <lineage>
        <taxon>Eukaryota</taxon>
        <taxon>Viridiplantae</taxon>
        <taxon>Streptophyta</taxon>
        <taxon>Embryophyta</taxon>
        <taxon>Tracheophyta</taxon>
        <taxon>Spermatophyta</taxon>
        <taxon>Magnoliopsida</taxon>
        <taxon>Liliopsida</taxon>
        <taxon>Asparagales</taxon>
        <taxon>Orchidaceae</taxon>
        <taxon>Epidendroideae</taxon>
        <taxon>Malaxideae</taxon>
        <taxon>Dendrobiinae</taxon>
        <taxon>Dendrobium</taxon>
    </lineage>
</organism>
<keyword evidence="2" id="KW-0804">Transcription</keyword>
<proteinExistence type="inferred from homology"/>
<evidence type="ECO:0000313" key="4">
    <source>
        <dbReference type="EMBL" id="KAL0917655.1"/>
    </source>
</evidence>
<dbReference type="AlphaFoldDB" id="A0ABD0UYA8"/>
<keyword evidence="5" id="KW-1185">Reference proteome</keyword>